<dbReference type="PANTHER" id="PTHR46331">
    <property type="entry name" value="VALACYCLOVIR HYDROLASE"/>
    <property type="match status" value="1"/>
</dbReference>
<dbReference type="SUPFAM" id="SSF53474">
    <property type="entry name" value="alpha/beta-Hydrolases"/>
    <property type="match status" value="1"/>
</dbReference>
<keyword evidence="1" id="KW-0732">Signal</keyword>
<dbReference type="AlphaFoldDB" id="A0A2P7AVM0"/>
<reference evidence="4" key="1">
    <citation type="submission" date="2017-11" db="EMBL/GenBank/DDBJ databases">
        <authorList>
            <person name="Kuznetsova I."/>
            <person name="Sazanova A."/>
            <person name="Chirak E."/>
            <person name="Safronova V."/>
            <person name="Willems A."/>
        </authorList>
    </citation>
    <scope>NUCLEOTIDE SEQUENCE [LARGE SCALE GENOMIC DNA]</scope>
    <source>
        <strain evidence="4">PEPV15</strain>
    </source>
</reference>
<dbReference type="Pfam" id="PF00561">
    <property type="entry name" value="Abhydrolase_1"/>
    <property type="match status" value="1"/>
</dbReference>
<feature type="domain" description="AB hydrolase-1" evidence="2">
    <location>
        <begin position="61"/>
        <end position="161"/>
    </location>
</feature>
<dbReference type="PRINTS" id="PR00111">
    <property type="entry name" value="ABHYDROLASE"/>
</dbReference>
<dbReference type="RefSeq" id="WP_106716715.1">
    <property type="nucleotide sequence ID" value="NZ_JACHXT010000001.1"/>
</dbReference>
<sequence>MILKSLACSLVLLFALAVSNAGAAERWETLPPPSPLPAAAKGGMASVNGIEMYYAVYGEGPPVLLIHGGLGYADIWGAQVTDLAKDHMVIVADSRGHGRSTRNAEPFSYDLMASDYLALLDYLKVDKTALVGWSDGGIIGLDIAMKHPERLTKVFAHAANTKVEGVDPNVMKNKVFSAYIDKSGEVYKNISPTPDQYDAFVEQISGMWASQPNWSDEDLKKIKTPVAIVLGDHDEAITRAHTEYMAKTIPGAELIILKDTSHFAMLQDPEGYNKAVRDFIDN</sequence>
<evidence type="ECO:0000313" key="4">
    <source>
        <dbReference type="Proteomes" id="UP000241158"/>
    </source>
</evidence>
<dbReference type="InterPro" id="IPR000073">
    <property type="entry name" value="AB_hydrolase_1"/>
</dbReference>
<protein>
    <submittedName>
        <fullName evidence="3">Alpha/beta hydrolase</fullName>
    </submittedName>
</protein>
<accession>A0A2P7AVM0</accession>
<organism evidence="3 4">
    <name type="scientific">Phyllobacterium endophyticum</name>
    <dbReference type="NCBI Taxonomy" id="1149773"/>
    <lineage>
        <taxon>Bacteria</taxon>
        <taxon>Pseudomonadati</taxon>
        <taxon>Pseudomonadota</taxon>
        <taxon>Alphaproteobacteria</taxon>
        <taxon>Hyphomicrobiales</taxon>
        <taxon>Phyllobacteriaceae</taxon>
        <taxon>Phyllobacterium</taxon>
    </lineage>
</organism>
<dbReference type="Proteomes" id="UP000241158">
    <property type="component" value="Unassembled WGS sequence"/>
</dbReference>
<keyword evidence="4" id="KW-1185">Reference proteome</keyword>
<proteinExistence type="predicted"/>
<dbReference type="GO" id="GO:0017171">
    <property type="term" value="F:serine hydrolase activity"/>
    <property type="evidence" value="ECO:0007669"/>
    <property type="project" value="TreeGrafter"/>
</dbReference>
<evidence type="ECO:0000259" key="2">
    <source>
        <dbReference type="Pfam" id="PF00561"/>
    </source>
</evidence>
<evidence type="ECO:0000313" key="3">
    <source>
        <dbReference type="EMBL" id="PSH58262.1"/>
    </source>
</evidence>
<dbReference type="Gene3D" id="3.40.50.1820">
    <property type="entry name" value="alpha/beta hydrolase"/>
    <property type="match status" value="1"/>
</dbReference>
<evidence type="ECO:0000256" key="1">
    <source>
        <dbReference type="SAM" id="SignalP"/>
    </source>
</evidence>
<dbReference type="PANTHER" id="PTHR46331:SF2">
    <property type="entry name" value="VALACYCLOVIR HYDROLASE"/>
    <property type="match status" value="1"/>
</dbReference>
<comment type="caution">
    <text evidence="3">The sequence shown here is derived from an EMBL/GenBank/DDBJ whole genome shotgun (WGS) entry which is preliminary data.</text>
</comment>
<dbReference type="InterPro" id="IPR029058">
    <property type="entry name" value="AB_hydrolase_fold"/>
</dbReference>
<dbReference type="OrthoDB" id="9780765at2"/>
<gene>
    <name evidence="3" type="ORF">CU100_11610</name>
</gene>
<keyword evidence="3" id="KW-0378">Hydrolase</keyword>
<feature type="signal peptide" evidence="1">
    <location>
        <begin position="1"/>
        <end position="23"/>
    </location>
</feature>
<name>A0A2P7AVM0_9HYPH</name>
<dbReference type="EMBL" id="PGGN01000002">
    <property type="protein sequence ID" value="PSH58262.1"/>
    <property type="molecule type" value="Genomic_DNA"/>
</dbReference>
<feature type="chain" id="PRO_5015137319" evidence="1">
    <location>
        <begin position="24"/>
        <end position="282"/>
    </location>
</feature>